<evidence type="ECO:0000313" key="1">
    <source>
        <dbReference type="EMBL" id="ADG36092.1"/>
    </source>
</evidence>
<protein>
    <submittedName>
        <fullName evidence="1">Uncharacterized protein</fullName>
    </submittedName>
</protein>
<organism evidence="1 2">
    <name type="scientific">Acinetobacter phage Acj61</name>
    <dbReference type="NCBI Taxonomy" id="760732"/>
    <lineage>
        <taxon>Viruses</taxon>
        <taxon>Duplodnaviria</taxon>
        <taxon>Heunggongvirae</taxon>
        <taxon>Uroviricota</taxon>
        <taxon>Caudoviricetes</taxon>
        <taxon>Pantevenvirales</taxon>
        <taxon>Straboviridae</taxon>
        <taxon>Twarogvirinae</taxon>
        <taxon>Lasallevirus</taxon>
        <taxon>Lasallevirus Acj61</taxon>
        <taxon>Acinetobacter virus Acj61</taxon>
    </lineage>
</organism>
<dbReference type="EMBL" id="GU911519">
    <property type="protein sequence ID" value="ADG36092.1"/>
    <property type="molecule type" value="Genomic_DNA"/>
</dbReference>
<dbReference type="GeneID" id="9926018"/>
<keyword evidence="2" id="KW-1185">Reference proteome</keyword>
<dbReference type="KEGG" id="vg:9926018"/>
<dbReference type="RefSeq" id="YP_004009744.1">
    <property type="nucleotide sequence ID" value="NC_014661.1"/>
</dbReference>
<dbReference type="OrthoDB" id="16395at10239"/>
<accession>E5E4A8</accession>
<evidence type="ECO:0000313" key="2">
    <source>
        <dbReference type="Proteomes" id="UP000008730"/>
    </source>
</evidence>
<proteinExistence type="predicted"/>
<name>E5E4A8_9CAUD</name>
<dbReference type="Proteomes" id="UP000008730">
    <property type="component" value="Segment"/>
</dbReference>
<gene>
    <name evidence="1" type="ORF">Acj61p127</name>
</gene>
<reference evidence="1 2" key="1">
    <citation type="journal article" date="2010" name="Virol. J.">
        <title>Genomes of the T4-related bacteriophages as windows on microbial genome evolution.</title>
        <authorList>
            <person name="Petrov V.M."/>
            <person name="Ratnayaka S."/>
            <person name="Nolan J.M."/>
            <person name="Miller E.S."/>
            <person name="Karam J.D."/>
        </authorList>
    </citation>
    <scope>NUCLEOTIDE SEQUENCE [LARGE SCALE GENOMIC DNA]</scope>
</reference>
<sequence length="181" mass="22033">MQRKFNEFPNPLFDDYDPFTLDFEYEPEPLPWDYHFDWQLGCDFNVDTSGIPSGKLEKFMTGTNTYMHYDRKQKWGMCPYERRRFAHWHGFKVEMNNIDRIVASMVKPCAMVDEIIKKIKANPKYKHYATYRNAAGYMIRDLQNPDYWWWNSNKRLRKFVVVNNCVWLKSETRKYLGEWHG</sequence>